<dbReference type="Proteomes" id="UP000239650">
    <property type="component" value="Unassembled WGS sequence"/>
</dbReference>
<comment type="caution">
    <text evidence="2">The sequence shown here is derived from an EMBL/GenBank/DDBJ whole genome shotgun (WGS) entry which is preliminary data.</text>
</comment>
<dbReference type="EMBL" id="OKRC01000010">
    <property type="protein sequence ID" value="SPE22960.1"/>
    <property type="molecule type" value="Genomic_DNA"/>
</dbReference>
<proteinExistence type="predicted"/>
<dbReference type="EMBL" id="MKGH01000032">
    <property type="protein sequence ID" value="PKX77503.1"/>
    <property type="molecule type" value="Genomic_DNA"/>
</dbReference>
<accession>A0AAE8SBQ3</accession>
<sequence>MLKEVPINKVRLGRSTVKTPDLSLMIEKQESKLNCFLEGVTDLELAILKANNGEALLEGKWGPLAVDRVGNVIKNQTIKPYIQQ</sequence>
<dbReference type="RefSeq" id="WP_011373874.1">
    <property type="nucleotide sequence ID" value="NZ_CABFKU010000003.1"/>
</dbReference>
<reference evidence="1 3" key="1">
    <citation type="submission" date="2016-09" db="EMBL/GenBank/DDBJ databases">
        <authorList>
            <person name="Inglin R.C."/>
        </authorList>
    </citation>
    <scope>NUCLEOTIDE SEQUENCE [LARGE SCALE GENOMIC DNA]</scope>
    <source>
        <strain evidence="1 3">RI-517</strain>
    </source>
</reference>
<protein>
    <submittedName>
        <fullName evidence="2">Uncharacterized protein</fullName>
    </submittedName>
</protein>
<evidence type="ECO:0000313" key="2">
    <source>
        <dbReference type="EMBL" id="SPE22960.1"/>
    </source>
</evidence>
<dbReference type="AlphaFoldDB" id="A0AAE8SBQ3"/>
<reference evidence="2 4" key="2">
    <citation type="submission" date="2018-02" db="EMBL/GenBank/DDBJ databases">
        <authorList>
            <person name="Rodrigo-Torres L."/>
            <person name="Arahal R. D."/>
            <person name="Lucena T."/>
        </authorList>
    </citation>
    <scope>NUCLEOTIDE SEQUENCE [LARGE SCALE GENOMIC DNA]</scope>
    <source>
        <strain evidence="2 4">CECT 9267</strain>
    </source>
</reference>
<name>A0AAE8SBQ3_LATSK</name>
<evidence type="ECO:0000313" key="1">
    <source>
        <dbReference type="EMBL" id="PKX77503.1"/>
    </source>
</evidence>
<dbReference type="Proteomes" id="UP000234349">
    <property type="component" value="Unassembled WGS sequence"/>
</dbReference>
<evidence type="ECO:0000313" key="3">
    <source>
        <dbReference type="Proteomes" id="UP000234349"/>
    </source>
</evidence>
<evidence type="ECO:0000313" key="4">
    <source>
        <dbReference type="Proteomes" id="UP000239650"/>
    </source>
</evidence>
<gene>
    <name evidence="1" type="ORF">CUR37_06820</name>
    <name evidence="2" type="ORF">LAS9267_01860</name>
</gene>
<organism evidence="2 4">
    <name type="scientific">Latilactobacillus sakei</name>
    <name type="common">Lactobacillus sakei</name>
    <dbReference type="NCBI Taxonomy" id="1599"/>
    <lineage>
        <taxon>Bacteria</taxon>
        <taxon>Bacillati</taxon>
        <taxon>Bacillota</taxon>
        <taxon>Bacilli</taxon>
        <taxon>Lactobacillales</taxon>
        <taxon>Lactobacillaceae</taxon>
        <taxon>Latilactobacillus</taxon>
    </lineage>
</organism>